<dbReference type="GO" id="GO:0046872">
    <property type="term" value="F:metal ion binding"/>
    <property type="evidence" value="ECO:0007669"/>
    <property type="project" value="InterPro"/>
</dbReference>
<protein>
    <submittedName>
        <fullName evidence="2">(2Fe-2S)-binding protein</fullName>
    </submittedName>
</protein>
<dbReference type="InterPro" id="IPR036010">
    <property type="entry name" value="2Fe-2S_ferredoxin-like_sf"/>
</dbReference>
<dbReference type="STRING" id="688.A6E04_12415"/>
<dbReference type="InterPro" id="IPR001041">
    <property type="entry name" value="2Fe-2S_ferredoxin-type"/>
</dbReference>
<dbReference type="RefSeq" id="WP_017022575.1">
    <property type="nucleotide sequence ID" value="NZ_CAWMPN010000009.1"/>
</dbReference>
<evidence type="ECO:0000313" key="2">
    <source>
        <dbReference type="EMBL" id="OCH21340.1"/>
    </source>
</evidence>
<dbReference type="InterPro" id="IPR052914">
    <property type="entry name" value="Aldehyde_Oxdr_Iron-Sulfur"/>
</dbReference>
<dbReference type="GO" id="GO:0051537">
    <property type="term" value="F:2 iron, 2 sulfur cluster binding"/>
    <property type="evidence" value="ECO:0007669"/>
    <property type="project" value="TreeGrafter"/>
</dbReference>
<dbReference type="PANTHER" id="PTHR45331:SF2">
    <property type="entry name" value="OXIDOREDUCTASE WITH IRON-SULFUR SUBUNIT"/>
    <property type="match status" value="1"/>
</dbReference>
<dbReference type="AlphaFoldDB" id="A0A1B9NZA0"/>
<reference evidence="2 3" key="1">
    <citation type="submission" date="2016-06" db="EMBL/GenBank/DDBJ databases">
        <authorList>
            <person name="Kjaerup R.B."/>
            <person name="Dalgaard T.S."/>
            <person name="Juul-Madsen H.R."/>
        </authorList>
    </citation>
    <scope>NUCLEOTIDE SEQUENCE [LARGE SCALE GENOMIC DNA]</scope>
    <source>
        <strain evidence="2 3">1S159</strain>
    </source>
</reference>
<dbReference type="EMBL" id="MAJU01000009">
    <property type="protein sequence ID" value="OCH21340.1"/>
    <property type="molecule type" value="Genomic_DNA"/>
</dbReference>
<dbReference type="OrthoDB" id="9775084at2"/>
<dbReference type="PROSITE" id="PS51085">
    <property type="entry name" value="2FE2S_FER_2"/>
    <property type="match status" value="1"/>
</dbReference>
<dbReference type="Proteomes" id="UP000093523">
    <property type="component" value="Unassembled WGS sequence"/>
</dbReference>
<dbReference type="Pfam" id="PF01799">
    <property type="entry name" value="Fer2_2"/>
    <property type="match status" value="1"/>
</dbReference>
<proteinExistence type="predicted"/>
<gene>
    <name evidence="2" type="ORF">A6E04_12415</name>
</gene>
<dbReference type="Gene3D" id="3.10.20.30">
    <property type="match status" value="1"/>
</dbReference>
<dbReference type="InterPro" id="IPR002888">
    <property type="entry name" value="2Fe-2S-bd"/>
</dbReference>
<dbReference type="GO" id="GO:0016903">
    <property type="term" value="F:oxidoreductase activity, acting on the aldehyde or oxo group of donors"/>
    <property type="evidence" value="ECO:0007669"/>
    <property type="project" value="TreeGrafter"/>
</dbReference>
<dbReference type="InterPro" id="IPR036884">
    <property type="entry name" value="2Fe-2S-bd_dom_sf"/>
</dbReference>
<organism evidence="2 3">
    <name type="scientific">Aliivibrio logei</name>
    <name type="common">Vibrio logei</name>
    <dbReference type="NCBI Taxonomy" id="688"/>
    <lineage>
        <taxon>Bacteria</taxon>
        <taxon>Pseudomonadati</taxon>
        <taxon>Pseudomonadota</taxon>
        <taxon>Gammaproteobacteria</taxon>
        <taxon>Vibrionales</taxon>
        <taxon>Vibrionaceae</taxon>
        <taxon>Aliivibrio</taxon>
    </lineage>
</organism>
<sequence length="177" mass="19583">MTVKIQMTVNDKSTGAVDVAEGTMMIEFLHEYLNLTGTKFGCGVGVCHACTVIVEGKNGVSEVVRTCINGVERFEGKKIRTIEGHAERNSAGEITKLTPVQKTFLEHFSFQCGWCTSGFINETTALIERLEKKPIAKDQVESVIEEALNDHICRCTGYVKYYEGVRDLILNTKGLTV</sequence>
<feature type="domain" description="2Fe-2S ferredoxin-type" evidence="1">
    <location>
        <begin position="3"/>
        <end position="85"/>
    </location>
</feature>
<name>A0A1B9NZA0_ALILO</name>
<comment type="caution">
    <text evidence="2">The sequence shown here is derived from an EMBL/GenBank/DDBJ whole genome shotgun (WGS) entry which is preliminary data.</text>
</comment>
<dbReference type="Pfam" id="PF00111">
    <property type="entry name" value="Fer2"/>
    <property type="match status" value="1"/>
</dbReference>
<accession>A0A1B9NZA0</accession>
<dbReference type="Gene3D" id="1.10.150.120">
    <property type="entry name" value="[2Fe-2S]-binding domain"/>
    <property type="match status" value="1"/>
</dbReference>
<dbReference type="SUPFAM" id="SSF54292">
    <property type="entry name" value="2Fe-2S ferredoxin-like"/>
    <property type="match status" value="1"/>
</dbReference>
<evidence type="ECO:0000313" key="3">
    <source>
        <dbReference type="Proteomes" id="UP000093523"/>
    </source>
</evidence>
<evidence type="ECO:0000259" key="1">
    <source>
        <dbReference type="PROSITE" id="PS51085"/>
    </source>
</evidence>
<dbReference type="SUPFAM" id="SSF47741">
    <property type="entry name" value="CO dehydrogenase ISP C-domain like"/>
    <property type="match status" value="1"/>
</dbReference>
<dbReference type="InterPro" id="IPR012675">
    <property type="entry name" value="Beta-grasp_dom_sf"/>
</dbReference>
<dbReference type="PANTHER" id="PTHR45331">
    <property type="entry name" value="OXIDOREDUCTASE, IRON-SULPHUR BINDING SUBUNIT-RELATED-RELATED"/>
    <property type="match status" value="1"/>
</dbReference>